<dbReference type="EMBL" id="WIGM01000317">
    <property type="protein sequence ID" value="KAF6829168.1"/>
    <property type="molecule type" value="Genomic_DNA"/>
</dbReference>
<evidence type="ECO:0000259" key="3">
    <source>
        <dbReference type="Pfam" id="PF26053"/>
    </source>
</evidence>
<dbReference type="Pfam" id="PF01425">
    <property type="entry name" value="Amidase"/>
    <property type="match status" value="1"/>
</dbReference>
<comment type="caution">
    <text evidence="4">The sequence shown here is derived from an EMBL/GenBank/DDBJ whole genome shotgun (WGS) entry which is preliminary data.</text>
</comment>
<feature type="compositionally biased region" description="Acidic residues" evidence="1">
    <location>
        <begin position="69"/>
        <end position="85"/>
    </location>
</feature>
<proteinExistence type="predicted"/>
<evidence type="ECO:0000313" key="4">
    <source>
        <dbReference type="EMBL" id="KAF6829168.1"/>
    </source>
</evidence>
<feature type="region of interest" description="Disordered" evidence="1">
    <location>
        <begin position="1"/>
        <end position="92"/>
    </location>
</feature>
<gene>
    <name evidence="4" type="ORF">CMUS01_08282</name>
</gene>
<dbReference type="InterPro" id="IPR058329">
    <property type="entry name" value="Arp1_N"/>
</dbReference>
<dbReference type="Gene3D" id="3.80.10.10">
    <property type="entry name" value="Ribonuclease Inhibitor"/>
    <property type="match status" value="1"/>
</dbReference>
<dbReference type="OrthoDB" id="5423360at2759"/>
<feature type="domain" description="Amidase" evidence="2">
    <location>
        <begin position="440"/>
        <end position="598"/>
    </location>
</feature>
<dbReference type="Gene3D" id="3.90.1300.10">
    <property type="entry name" value="Amidase signature (AS) domain"/>
    <property type="match status" value="1"/>
</dbReference>
<evidence type="ECO:0000259" key="2">
    <source>
        <dbReference type="Pfam" id="PF01425"/>
    </source>
</evidence>
<dbReference type="GO" id="GO:0016740">
    <property type="term" value="F:transferase activity"/>
    <property type="evidence" value="ECO:0007669"/>
    <property type="project" value="UniProtKB-KW"/>
</dbReference>
<accession>A0A8H6KD95</accession>
<name>A0A8H6KD95_9PEZI</name>
<keyword evidence="4" id="KW-0808">Transferase</keyword>
<dbReference type="PANTHER" id="PTHR46310:SF7">
    <property type="entry name" value="AMIDASE 1"/>
    <property type="match status" value="1"/>
</dbReference>
<dbReference type="Proteomes" id="UP000639643">
    <property type="component" value="Unassembled WGS sequence"/>
</dbReference>
<evidence type="ECO:0000313" key="5">
    <source>
        <dbReference type="Proteomes" id="UP000639643"/>
    </source>
</evidence>
<reference evidence="4" key="1">
    <citation type="journal article" date="2020" name="Phytopathology">
        <title>Genome Sequence Resources of Colletotrichum truncatum, C. plurivorum, C. musicola, and C. sojae: Four Species Pathogenic to Soybean (Glycine max).</title>
        <authorList>
            <person name="Rogerio F."/>
            <person name="Boufleur T.R."/>
            <person name="Ciampi-Guillardi M."/>
            <person name="Sukno S.A."/>
            <person name="Thon M.R."/>
            <person name="Massola Junior N.S."/>
            <person name="Baroncelli R."/>
        </authorList>
    </citation>
    <scope>NUCLEOTIDE SEQUENCE</scope>
    <source>
        <strain evidence="4">LFN0074</strain>
    </source>
</reference>
<dbReference type="AlphaFoldDB" id="A0A8H6KD95"/>
<dbReference type="PANTHER" id="PTHR46310">
    <property type="entry name" value="AMIDASE 1"/>
    <property type="match status" value="1"/>
</dbReference>
<feature type="non-terminal residue" evidence="4">
    <location>
        <position position="864"/>
    </location>
</feature>
<dbReference type="InterPro" id="IPR036928">
    <property type="entry name" value="AS_sf"/>
</dbReference>
<dbReference type="Pfam" id="PF26053">
    <property type="entry name" value="DUF8016"/>
    <property type="match status" value="1"/>
</dbReference>
<sequence>MPPIRKLAHVPTPTRQASTGDFFSKRPGPGPPSVSKSRLPKGNPYPTEPKAVQVQPEPIEPDAILVESDASDLEEEEEAPNEEDASLGPTLEAVEETNFPRYPVIKDEKEANFEDNRRDWDGKYYKMIGTTTKKINFDCVCVIIDKVLNHIPALDAKICKSITWLTFKFTDVGYDAHNTAKDVTDASIIRIAQACPNHKSFLLPGVGEGVTDAALNALVKHCPKLSQVDISGTTHYGRAPFAGPAFDALWNNPGQCAAAAQLVSTGASVKLNDAYYFVSPFSQGKAYNGSLNVKSLSRAFGFTPVTIVSEAVTKDALPGLFGNWSAKDDVWQPAFLGAVFLAGLESPCLTKECYDGSNKTQSIVVPLSGASSLPSGPYFLDVATGDVHQAFRLYDDFAGAFSESLLQTPEGTFQTLSAQVPSSASLTVGVPSRLYFTPSADKPLAGVRVGVKDIYSLAGVKGSNGNRAWYSLYPPAKTTAPSMQNLIDAGAIIVGFQKPSQFANGEGATADWVDYHAPFNPRGDGYNDPSSSSSGAGASVASYEWLDVAVGSDTGGSIRGPANVQGLFGNRPSHGLVGLDGVMPLSPTLDTPGFLVRDPVVWDVVNKALYGDNYTSFDEGAKVAYPKTLYTLGFPAGGQDSPAGDMLNKFVQDLAGFLGTEATAFNLTEAWATSGPEGVRNMSLTDVLSKTYATLITKEQTALVRDPFYADYAAAHDGRRPFVNPVPLSRWAWGDAQPANALEEAKANKTLFMDWFNSKVLLPLPAGAFANSSSTCSSGLLLYVGSTGNPNPRNRYPNGTPSPPLGFSNGRLSVFSEAPDHVFPLGEVPATSEITGLEEMLPVTVDVMAAKGCDGLIVKLAKDL</sequence>
<dbReference type="InterPro" id="IPR032675">
    <property type="entry name" value="LRR_dom_sf"/>
</dbReference>
<evidence type="ECO:0000256" key="1">
    <source>
        <dbReference type="SAM" id="MobiDB-lite"/>
    </source>
</evidence>
<dbReference type="SUPFAM" id="SSF75304">
    <property type="entry name" value="Amidase signature (AS) enzymes"/>
    <property type="match status" value="1"/>
</dbReference>
<feature type="domain" description="Scytalone dehydratase-like protein Arp1 N-terminal" evidence="3">
    <location>
        <begin position="294"/>
        <end position="342"/>
    </location>
</feature>
<dbReference type="InterPro" id="IPR023631">
    <property type="entry name" value="Amidase_dom"/>
</dbReference>
<keyword evidence="5" id="KW-1185">Reference proteome</keyword>
<organism evidence="4 5">
    <name type="scientific">Colletotrichum musicola</name>
    <dbReference type="NCBI Taxonomy" id="2175873"/>
    <lineage>
        <taxon>Eukaryota</taxon>
        <taxon>Fungi</taxon>
        <taxon>Dikarya</taxon>
        <taxon>Ascomycota</taxon>
        <taxon>Pezizomycotina</taxon>
        <taxon>Sordariomycetes</taxon>
        <taxon>Hypocreomycetidae</taxon>
        <taxon>Glomerellales</taxon>
        <taxon>Glomerellaceae</taxon>
        <taxon>Colletotrichum</taxon>
        <taxon>Colletotrichum orchidearum species complex</taxon>
    </lineage>
</organism>
<protein>
    <submittedName>
        <fullName evidence="4">Glutamyl-tRNA amidotransferase</fullName>
    </submittedName>
</protein>